<reference evidence="9" key="4">
    <citation type="submission" date="2023-08" db="EMBL/GenBank/DDBJ databases">
        <title>Identification and characterization of horizontal gene transfer across gut microbiota members of farm animals based on homology search.</title>
        <authorList>
            <person name="Schwarzerova J."/>
            <person name="Nykrynova M."/>
            <person name="Jureckova K."/>
            <person name="Cejkova D."/>
            <person name="Rychlik I."/>
        </authorList>
    </citation>
    <scope>NUCLEOTIDE SEQUENCE</scope>
    <source>
        <strain evidence="9">15_COKtk</strain>
    </source>
</reference>
<dbReference type="EMBL" id="JAUEIR010000009">
    <property type="protein sequence ID" value="MDN0070133.1"/>
    <property type="molecule type" value="Genomic_DNA"/>
</dbReference>
<dbReference type="PANTHER" id="PTHR30246">
    <property type="entry name" value="2-KETO-3-DEOXY-6-PHOSPHOGLUCONATE ALDOLASE"/>
    <property type="match status" value="1"/>
</dbReference>
<dbReference type="InterPro" id="IPR031337">
    <property type="entry name" value="KDPG/KHG_AS_1"/>
</dbReference>
<evidence type="ECO:0000313" key="8">
    <source>
        <dbReference type="EMBL" id="HJG30837.1"/>
    </source>
</evidence>
<organism evidence="8 10">
    <name type="scientific">Collinsella ihumii</name>
    <dbReference type="NCBI Taxonomy" id="1720204"/>
    <lineage>
        <taxon>Bacteria</taxon>
        <taxon>Bacillati</taxon>
        <taxon>Actinomycetota</taxon>
        <taxon>Coriobacteriia</taxon>
        <taxon>Coriobacteriales</taxon>
        <taxon>Coriobacteriaceae</taxon>
        <taxon>Collinsella</taxon>
    </lineage>
</organism>
<reference evidence="8" key="2">
    <citation type="submission" date="2021-09" db="EMBL/GenBank/DDBJ databases">
        <authorList>
            <person name="Gilroy R."/>
        </authorList>
    </citation>
    <scope>NUCLEOTIDE SEQUENCE</scope>
    <source>
        <strain evidence="8">ChiGjej2B2-7701</strain>
    </source>
</reference>
<dbReference type="InterPro" id="IPR013785">
    <property type="entry name" value="Aldolase_TIM"/>
</dbReference>
<proteinExistence type="inferred from homology"/>
<sequence length="219" mass="23174">MSTEYMKQNGFYEQVEKTGVVPVVVLEKVEDAVPMANALVAGGLPAAEVTFRTAAAADCIREMAEKCPDILVGAGTVVNLDQCKRAVDAGAKFIVSPGYDMATVDWCIEHEVNIIPAAVTPTEIMAMINRGLDVTKFFPANLYGGLAGIKALASVFVGHRFMPTGGVNTDNVRDFLSCDAIIAAGGTWMVKPNLFADGDFSRVEAIAAEAAAAVRELRG</sequence>
<evidence type="ECO:0000256" key="2">
    <source>
        <dbReference type="ARBA" id="ARBA00004736"/>
    </source>
</evidence>
<dbReference type="InterPro" id="IPR000887">
    <property type="entry name" value="Aldlse_KDPG_KHG"/>
</dbReference>
<evidence type="ECO:0000256" key="6">
    <source>
        <dbReference type="ARBA" id="ARBA00023239"/>
    </source>
</evidence>
<reference evidence="9" key="3">
    <citation type="submission" date="2023-06" db="EMBL/GenBank/DDBJ databases">
        <authorList>
            <person name="Zeman M."/>
            <person name="Kubasova T."/>
            <person name="Jahodarova E."/>
            <person name="Nykrynova M."/>
            <person name="Rychlik I."/>
        </authorList>
    </citation>
    <scope>NUCLEOTIDE SEQUENCE</scope>
    <source>
        <strain evidence="9">15_COKtk</strain>
    </source>
</reference>
<dbReference type="SUPFAM" id="SSF51569">
    <property type="entry name" value="Aldolase"/>
    <property type="match status" value="1"/>
</dbReference>
<gene>
    <name evidence="8" type="primary">eda</name>
    <name evidence="8" type="ORF">K8U80_05520</name>
    <name evidence="9" type="ORF">QVN40_10555</name>
</gene>
<comment type="pathway">
    <text evidence="2">Carbohydrate acid metabolism; 2-dehydro-3-deoxy-D-gluconate degradation; D-glyceraldehyde 3-phosphate and pyruvate from 2-dehydro-3-deoxy-D-gluconate: step 2/2.</text>
</comment>
<protein>
    <recommendedName>
        <fullName evidence="5">2-dehydro-3-deoxy-phosphogluconate aldolase</fullName>
        <ecNumber evidence="5">4.1.2.14</ecNumber>
    </recommendedName>
</protein>
<dbReference type="EC" id="4.1.2.14" evidence="5"/>
<dbReference type="Proteomes" id="UP001168505">
    <property type="component" value="Unassembled WGS sequence"/>
</dbReference>
<dbReference type="Gene3D" id="3.20.20.70">
    <property type="entry name" value="Aldolase class I"/>
    <property type="match status" value="1"/>
</dbReference>
<dbReference type="PANTHER" id="PTHR30246:SF1">
    <property type="entry name" value="2-DEHYDRO-3-DEOXY-6-PHOSPHOGALACTONATE ALDOLASE-RELATED"/>
    <property type="match status" value="1"/>
</dbReference>
<dbReference type="CDD" id="cd00452">
    <property type="entry name" value="KDPG_aldolase"/>
    <property type="match status" value="1"/>
</dbReference>
<dbReference type="AlphaFoldDB" id="A0A921LRB4"/>
<evidence type="ECO:0000256" key="7">
    <source>
        <dbReference type="ARBA" id="ARBA00023277"/>
    </source>
</evidence>
<comment type="subunit">
    <text evidence="4">Homotrimer.</text>
</comment>
<dbReference type="Pfam" id="PF01081">
    <property type="entry name" value="Aldolase"/>
    <property type="match status" value="1"/>
</dbReference>
<comment type="caution">
    <text evidence="8">The sequence shown here is derived from an EMBL/GenBank/DDBJ whole genome shotgun (WGS) entry which is preliminary data.</text>
</comment>
<comment type="similarity">
    <text evidence="3">Belongs to the KHG/KDPG aldolase family.</text>
</comment>
<evidence type="ECO:0000256" key="4">
    <source>
        <dbReference type="ARBA" id="ARBA00011233"/>
    </source>
</evidence>
<name>A0A921LRB4_9ACTN</name>
<comment type="catalytic activity">
    <reaction evidence="1">
        <text>2-dehydro-3-deoxy-6-phospho-D-gluconate = D-glyceraldehyde 3-phosphate + pyruvate</text>
        <dbReference type="Rhea" id="RHEA:17089"/>
        <dbReference type="ChEBI" id="CHEBI:15361"/>
        <dbReference type="ChEBI" id="CHEBI:57569"/>
        <dbReference type="ChEBI" id="CHEBI:59776"/>
        <dbReference type="EC" id="4.1.2.14"/>
    </reaction>
</comment>
<dbReference type="RefSeq" id="WP_187119098.1">
    <property type="nucleotide sequence ID" value="NZ_CABKVW010000003.1"/>
</dbReference>
<keyword evidence="6 8" id="KW-0456">Lyase</keyword>
<evidence type="ECO:0000313" key="10">
    <source>
        <dbReference type="Proteomes" id="UP000746751"/>
    </source>
</evidence>
<evidence type="ECO:0000313" key="9">
    <source>
        <dbReference type="EMBL" id="MDN0070133.1"/>
    </source>
</evidence>
<accession>A0A921LRB4</accession>
<evidence type="ECO:0000256" key="5">
    <source>
        <dbReference type="ARBA" id="ARBA00013063"/>
    </source>
</evidence>
<dbReference type="NCBIfam" id="TIGR01182">
    <property type="entry name" value="eda"/>
    <property type="match status" value="1"/>
</dbReference>
<evidence type="ECO:0000256" key="3">
    <source>
        <dbReference type="ARBA" id="ARBA00006906"/>
    </source>
</evidence>
<evidence type="ECO:0000256" key="1">
    <source>
        <dbReference type="ARBA" id="ARBA00000654"/>
    </source>
</evidence>
<dbReference type="Proteomes" id="UP000746751">
    <property type="component" value="Unassembled WGS sequence"/>
</dbReference>
<dbReference type="GO" id="GO:0008675">
    <property type="term" value="F:2-dehydro-3-deoxy-phosphogluconate aldolase activity"/>
    <property type="evidence" value="ECO:0007669"/>
    <property type="project" value="UniProtKB-EC"/>
</dbReference>
<reference evidence="8" key="1">
    <citation type="journal article" date="2021" name="PeerJ">
        <title>Extensive microbial diversity within the chicken gut microbiome revealed by metagenomics and culture.</title>
        <authorList>
            <person name="Gilroy R."/>
            <person name="Ravi A."/>
            <person name="Getino M."/>
            <person name="Pursley I."/>
            <person name="Horton D.L."/>
            <person name="Alikhan N.F."/>
            <person name="Baker D."/>
            <person name="Gharbi K."/>
            <person name="Hall N."/>
            <person name="Watson M."/>
            <person name="Adriaenssens E.M."/>
            <person name="Foster-Nyarko E."/>
            <person name="Jarju S."/>
            <person name="Secka A."/>
            <person name="Antonio M."/>
            <person name="Oren A."/>
            <person name="Chaudhuri R.R."/>
            <person name="La Ragione R."/>
            <person name="Hildebrand F."/>
            <person name="Pallen M.J."/>
        </authorList>
    </citation>
    <scope>NUCLEOTIDE SEQUENCE</scope>
    <source>
        <strain evidence="8">ChiGjej2B2-7701</strain>
    </source>
</reference>
<dbReference type="EMBL" id="DYVF01000039">
    <property type="protein sequence ID" value="HJG30837.1"/>
    <property type="molecule type" value="Genomic_DNA"/>
</dbReference>
<keyword evidence="7" id="KW-0119">Carbohydrate metabolism</keyword>
<dbReference type="PROSITE" id="PS00159">
    <property type="entry name" value="ALDOLASE_KDPG_KHG_1"/>
    <property type="match status" value="1"/>
</dbReference>